<dbReference type="AlphaFoldDB" id="A0A1X7AT97"/>
<organism evidence="2 3">
    <name type="scientific">Parendozoicomonas haliclonae</name>
    <dbReference type="NCBI Taxonomy" id="1960125"/>
    <lineage>
        <taxon>Bacteria</taxon>
        <taxon>Pseudomonadati</taxon>
        <taxon>Pseudomonadota</taxon>
        <taxon>Gammaproteobacteria</taxon>
        <taxon>Oceanospirillales</taxon>
        <taxon>Endozoicomonadaceae</taxon>
        <taxon>Parendozoicomonas</taxon>
    </lineage>
</organism>
<proteinExistence type="predicted"/>
<dbReference type="Proteomes" id="UP000196573">
    <property type="component" value="Unassembled WGS sequence"/>
</dbReference>
<feature type="region of interest" description="Disordered" evidence="1">
    <location>
        <begin position="1"/>
        <end position="23"/>
    </location>
</feature>
<gene>
    <name evidence="2" type="ORF">EHSB41UT_04434</name>
</gene>
<reference evidence="2 3" key="1">
    <citation type="submission" date="2017-03" db="EMBL/GenBank/DDBJ databases">
        <authorList>
            <person name="Afonso C.L."/>
            <person name="Miller P.J."/>
            <person name="Scott M.A."/>
            <person name="Spackman E."/>
            <person name="Goraichik I."/>
            <person name="Dimitrov K.M."/>
            <person name="Suarez D.L."/>
            <person name="Swayne D.E."/>
        </authorList>
    </citation>
    <scope>NUCLEOTIDE SEQUENCE [LARGE SCALE GENOMIC DNA]</scope>
    <source>
        <strain evidence="2">SB41UT1</strain>
    </source>
</reference>
<keyword evidence="3" id="KW-1185">Reference proteome</keyword>
<sequence>MLLSTSTLPPPHSLNAPGHPPARRTGQYLGRAAVMLNEICDYCQRWQLFTSSLSVWTRNNNLRCHDRDITLALESSFQSLANTTDRSALQRSLAFTGRVISFFYQPERHLQYYRFPSVPLAQLQQLQTRGEATLKTIAIPQPIVVTDEDRITISDRIISLVLPASRYQHDLWFPCPQKLKWLQARDGVDSKVYCLTDIYNPLFVFLAYWQKDCFKVVILPFSQAERREKLQKKLDECLQGFQHPDQPECHQLRPLLSTQQTGTFSPSLQNLFALNLFSSFLRQPETLADWIKCHHQSAPVVSVRDGTSALQCTERPDENLSDLIAAYGLPALADLQCDGLGQNLFSRSLEQIRHAVENASQNLPTESVTIENQQRFQSAVAALMTPVLQFIQQTFATPPEDCPVGQMEAFQYLANALINYYHPHGYRDLKAIEAFKKISRTDQQHVLLLALYGINEGFTHLESDMTIETQQYQLSQLLTALYTGELREPCDPITGNQTQEFTESKDDMSGYLLTPPLFLNATATSLIMVEHHSHNWDFRNGGTDNWPAIVAMPIGETMAFHINHAHCSNLFVRRESDTHFTLIIIDTLAPDDYVSNSARLMNQIIREIIQGDSNHHFDCYIYTPARQHDRSNCRTMATHDAETFTRAPAELFEWVIRNPVADKQADHTALPEQLFGSHFDNVPYSSYLKQTKHQPNLTIRSFSTLPPEYMEYTQSMTVLNANRESCLQAGLGPFMAERQSALDARIAKTTILRAGKARNRGADFRRLKMVYEIACRKLGQPHHRYRTRTLTSLDRISRKQVKTITQSLGGKVTRGLRLLMKRQRQQKIGMPLAQ</sequence>
<accession>A0A1X7AT97</accession>
<dbReference type="RefSeq" id="WP_415837493.1">
    <property type="nucleotide sequence ID" value="NZ_CBCSCN010000017.1"/>
</dbReference>
<evidence type="ECO:0000313" key="3">
    <source>
        <dbReference type="Proteomes" id="UP000196573"/>
    </source>
</evidence>
<name>A0A1X7AT97_9GAMM</name>
<protein>
    <submittedName>
        <fullName evidence="2">Uncharacterized protein</fullName>
    </submittedName>
</protein>
<evidence type="ECO:0000313" key="2">
    <source>
        <dbReference type="EMBL" id="SMA50617.1"/>
    </source>
</evidence>
<dbReference type="EMBL" id="FWPT01000014">
    <property type="protein sequence ID" value="SMA50617.1"/>
    <property type="molecule type" value="Genomic_DNA"/>
</dbReference>
<evidence type="ECO:0000256" key="1">
    <source>
        <dbReference type="SAM" id="MobiDB-lite"/>
    </source>
</evidence>